<evidence type="ECO:0000313" key="4">
    <source>
        <dbReference type="Proteomes" id="UP000281094"/>
    </source>
</evidence>
<feature type="chain" id="PRO_5018141935" evidence="2">
    <location>
        <begin position="24"/>
        <end position="141"/>
    </location>
</feature>
<name>A0A3L7J9P3_9HYPH</name>
<dbReference type="RefSeq" id="WP_121644157.1">
    <property type="nucleotide sequence ID" value="NZ_RCWN01000001.1"/>
</dbReference>
<evidence type="ECO:0000313" key="3">
    <source>
        <dbReference type="EMBL" id="RLQ87189.1"/>
    </source>
</evidence>
<sequence length="141" mass="15925">MISTRKLTVGGLMMMLGGSALHAQESIDRYVMDRTEDGWVRMDGQTGEITVCRQAGRNLSCERNGPANNPVAGEADRMARLEERVEALERQLELGKEGAEKESLPSEEEFDQALGYMRRFFEAFRDMVREFQAEDETNGTL</sequence>
<feature type="signal peptide" evidence="2">
    <location>
        <begin position="1"/>
        <end position="23"/>
    </location>
</feature>
<keyword evidence="4" id="KW-1185">Reference proteome</keyword>
<accession>A0A3L7J9P3</accession>
<evidence type="ECO:0000256" key="2">
    <source>
        <dbReference type="SAM" id="SignalP"/>
    </source>
</evidence>
<organism evidence="3 4">
    <name type="scientific">Notoacmeibacter ruber</name>
    <dbReference type="NCBI Taxonomy" id="2670375"/>
    <lineage>
        <taxon>Bacteria</taxon>
        <taxon>Pseudomonadati</taxon>
        <taxon>Pseudomonadota</taxon>
        <taxon>Alphaproteobacteria</taxon>
        <taxon>Hyphomicrobiales</taxon>
        <taxon>Notoacmeibacteraceae</taxon>
        <taxon>Notoacmeibacter</taxon>
    </lineage>
</organism>
<keyword evidence="1" id="KW-0175">Coiled coil</keyword>
<feature type="coiled-coil region" evidence="1">
    <location>
        <begin position="71"/>
        <end position="98"/>
    </location>
</feature>
<proteinExistence type="predicted"/>
<comment type="caution">
    <text evidence="3">The sequence shown here is derived from an EMBL/GenBank/DDBJ whole genome shotgun (WGS) entry which is preliminary data.</text>
</comment>
<dbReference type="Proteomes" id="UP000281094">
    <property type="component" value="Unassembled WGS sequence"/>
</dbReference>
<dbReference type="AlphaFoldDB" id="A0A3L7J9P3"/>
<protein>
    <submittedName>
        <fullName evidence="3">Uncharacterized protein</fullName>
    </submittedName>
</protein>
<reference evidence="3 4" key="1">
    <citation type="submission" date="2018-10" db="EMBL/GenBank/DDBJ databases">
        <title>Notoacmeibacter sp. M2BS9Y-3-1, whole genome shotgun sequence.</title>
        <authorList>
            <person name="Tuo L."/>
        </authorList>
    </citation>
    <scope>NUCLEOTIDE SEQUENCE [LARGE SCALE GENOMIC DNA]</scope>
    <source>
        <strain evidence="3 4">M2BS9Y-3-1</strain>
    </source>
</reference>
<gene>
    <name evidence="3" type="ORF">D8780_02155</name>
</gene>
<keyword evidence="2" id="KW-0732">Signal</keyword>
<dbReference type="EMBL" id="RCWN01000001">
    <property type="protein sequence ID" value="RLQ87189.1"/>
    <property type="molecule type" value="Genomic_DNA"/>
</dbReference>
<evidence type="ECO:0000256" key="1">
    <source>
        <dbReference type="SAM" id="Coils"/>
    </source>
</evidence>